<protein>
    <submittedName>
        <fullName evidence="3">Uncharacterized protein</fullName>
    </submittedName>
</protein>
<evidence type="ECO:0000256" key="2">
    <source>
        <dbReference type="SAM" id="Phobius"/>
    </source>
</evidence>
<name>A0A8S5SN21_9CAUD</name>
<feature type="transmembrane region" description="Helical" evidence="2">
    <location>
        <begin position="72"/>
        <end position="96"/>
    </location>
</feature>
<proteinExistence type="predicted"/>
<reference evidence="3" key="1">
    <citation type="journal article" date="2021" name="Proc. Natl. Acad. Sci. U.S.A.">
        <title>A Catalog of Tens of Thousands of Viruses from Human Metagenomes Reveals Hidden Associations with Chronic Diseases.</title>
        <authorList>
            <person name="Tisza M.J."/>
            <person name="Buck C.B."/>
        </authorList>
    </citation>
    <scope>NUCLEOTIDE SEQUENCE</scope>
    <source>
        <strain evidence="3">CteZR38</strain>
    </source>
</reference>
<keyword evidence="2" id="KW-0472">Membrane</keyword>
<sequence length="99" mass="11447">MAHNQVRDLHEKYCKQESRISKLEASDQFQNKQLEKLIKKMDKSIEIQTKQLAIQEEQANDDNRLFTIKSGVFIAIVGALIVVLIDGFQFVIVNFLKLL</sequence>
<feature type="coiled-coil region" evidence="1">
    <location>
        <begin position="31"/>
        <end position="58"/>
    </location>
</feature>
<evidence type="ECO:0000313" key="3">
    <source>
        <dbReference type="EMBL" id="DAF52409.1"/>
    </source>
</evidence>
<keyword evidence="1" id="KW-0175">Coiled coil</keyword>
<dbReference type="EMBL" id="BK032636">
    <property type="protein sequence ID" value="DAF52409.1"/>
    <property type="molecule type" value="Genomic_DNA"/>
</dbReference>
<accession>A0A8S5SN21</accession>
<evidence type="ECO:0000256" key="1">
    <source>
        <dbReference type="SAM" id="Coils"/>
    </source>
</evidence>
<keyword evidence="2" id="KW-0812">Transmembrane</keyword>
<organism evidence="3">
    <name type="scientific">Siphoviridae sp. cteZR38</name>
    <dbReference type="NCBI Taxonomy" id="2827906"/>
    <lineage>
        <taxon>Viruses</taxon>
        <taxon>Duplodnaviria</taxon>
        <taxon>Heunggongvirae</taxon>
        <taxon>Uroviricota</taxon>
        <taxon>Caudoviricetes</taxon>
    </lineage>
</organism>
<keyword evidence="2" id="KW-1133">Transmembrane helix</keyword>